<keyword evidence="1" id="KW-0732">Signal</keyword>
<feature type="signal peptide" evidence="1">
    <location>
        <begin position="1"/>
        <end position="27"/>
    </location>
</feature>
<comment type="caution">
    <text evidence="2">The sequence shown here is derived from an EMBL/GenBank/DDBJ whole genome shotgun (WGS) entry which is preliminary data.</text>
</comment>
<dbReference type="RefSeq" id="WP_380790119.1">
    <property type="nucleotide sequence ID" value="NZ_JBHTKR010000003.1"/>
</dbReference>
<proteinExistence type="predicted"/>
<keyword evidence="3" id="KW-1185">Reference proteome</keyword>
<gene>
    <name evidence="2" type="ORF">ACFQ3C_07595</name>
</gene>
<dbReference type="EMBL" id="JBHTKR010000003">
    <property type="protein sequence ID" value="MFD1194529.1"/>
    <property type="molecule type" value="Genomic_DNA"/>
</dbReference>
<evidence type="ECO:0000256" key="1">
    <source>
        <dbReference type="SAM" id="SignalP"/>
    </source>
</evidence>
<evidence type="ECO:0000313" key="2">
    <source>
        <dbReference type="EMBL" id="MFD1194529.1"/>
    </source>
</evidence>
<organism evidence="2 3">
    <name type="scientific">Seohaeicola saemankumensis</name>
    <dbReference type="NCBI Taxonomy" id="481181"/>
    <lineage>
        <taxon>Bacteria</taxon>
        <taxon>Pseudomonadati</taxon>
        <taxon>Pseudomonadota</taxon>
        <taxon>Alphaproteobacteria</taxon>
        <taxon>Rhodobacterales</taxon>
        <taxon>Roseobacteraceae</taxon>
        <taxon>Seohaeicola</taxon>
    </lineage>
</organism>
<protein>
    <submittedName>
        <fullName evidence="2">Uncharacterized protein</fullName>
    </submittedName>
</protein>
<feature type="chain" id="PRO_5045693728" evidence="1">
    <location>
        <begin position="28"/>
        <end position="173"/>
    </location>
</feature>
<evidence type="ECO:0000313" key="3">
    <source>
        <dbReference type="Proteomes" id="UP001597151"/>
    </source>
</evidence>
<sequence length="173" mass="17870">MTIITKLATKMLAVLSIVAMIASPAAAQSLSASDMAFAFGGKAAAPAAVSKTARTVAEAPVAMASARGMTPAEMQETEGAFWPVVYAAAVFGTRAAMWAAPRIAPSTFRTITNTRSAHTIMVNTRTSTHVCQVACGTGAGINGAHVGWGAGGRNGMGAATHIYRNSPWRFNPW</sequence>
<name>A0ABW3TBG5_9RHOB</name>
<dbReference type="Proteomes" id="UP001597151">
    <property type="component" value="Unassembled WGS sequence"/>
</dbReference>
<accession>A0ABW3TBG5</accession>
<reference evidence="3" key="1">
    <citation type="journal article" date="2019" name="Int. J. Syst. Evol. Microbiol.">
        <title>The Global Catalogue of Microorganisms (GCM) 10K type strain sequencing project: providing services to taxonomists for standard genome sequencing and annotation.</title>
        <authorList>
            <consortium name="The Broad Institute Genomics Platform"/>
            <consortium name="The Broad Institute Genome Sequencing Center for Infectious Disease"/>
            <person name="Wu L."/>
            <person name="Ma J."/>
        </authorList>
    </citation>
    <scope>NUCLEOTIDE SEQUENCE [LARGE SCALE GENOMIC DNA]</scope>
    <source>
        <strain evidence="3">CCUG 55328</strain>
    </source>
</reference>